<feature type="transmembrane region" description="Helical" evidence="9">
    <location>
        <begin position="228"/>
        <end position="250"/>
    </location>
</feature>
<comment type="caution">
    <text evidence="11">The sequence shown here is derived from an EMBL/GenBank/DDBJ whole genome shotgun (WGS) entry which is preliminary data.</text>
</comment>
<dbReference type="GO" id="GO:0022857">
    <property type="term" value="F:transmembrane transporter activity"/>
    <property type="evidence" value="ECO:0007669"/>
    <property type="project" value="InterPro"/>
</dbReference>
<dbReference type="Gene3D" id="1.10.3720.10">
    <property type="entry name" value="MetI-like"/>
    <property type="match status" value="1"/>
</dbReference>
<dbReference type="Proteomes" id="UP000746751">
    <property type="component" value="Unassembled WGS sequence"/>
</dbReference>
<dbReference type="SUPFAM" id="SSF161098">
    <property type="entry name" value="MetI-like"/>
    <property type="match status" value="1"/>
</dbReference>
<dbReference type="PROSITE" id="PS50928">
    <property type="entry name" value="ABC_TM1"/>
    <property type="match status" value="1"/>
</dbReference>
<dbReference type="GO" id="GO:0043190">
    <property type="term" value="C:ATP-binding cassette (ABC) transporter complex"/>
    <property type="evidence" value="ECO:0007669"/>
    <property type="project" value="InterPro"/>
</dbReference>
<keyword evidence="6" id="KW-0029">Amino-acid transport</keyword>
<dbReference type="NCBIfam" id="TIGR01726">
    <property type="entry name" value="HEQRo_perm_3TM"/>
    <property type="match status" value="1"/>
</dbReference>
<evidence type="ECO:0000256" key="7">
    <source>
        <dbReference type="ARBA" id="ARBA00022989"/>
    </source>
</evidence>
<evidence type="ECO:0000256" key="5">
    <source>
        <dbReference type="ARBA" id="ARBA00022692"/>
    </source>
</evidence>
<dbReference type="PANTHER" id="PTHR30614:SF20">
    <property type="entry name" value="GLUTAMINE TRANSPORT SYSTEM PERMEASE PROTEIN GLNP"/>
    <property type="match status" value="1"/>
</dbReference>
<dbReference type="InterPro" id="IPR035906">
    <property type="entry name" value="MetI-like_sf"/>
</dbReference>
<dbReference type="GO" id="GO:0006865">
    <property type="term" value="P:amino acid transport"/>
    <property type="evidence" value="ECO:0007669"/>
    <property type="project" value="UniProtKB-KW"/>
</dbReference>
<evidence type="ECO:0000256" key="9">
    <source>
        <dbReference type="RuleBase" id="RU363032"/>
    </source>
</evidence>
<dbReference type="InterPro" id="IPR043429">
    <property type="entry name" value="ArtM/GltK/GlnP/TcyL/YhdX-like"/>
</dbReference>
<reference evidence="11" key="1">
    <citation type="journal article" date="2021" name="PeerJ">
        <title>Extensive microbial diversity within the chicken gut microbiome revealed by metagenomics and culture.</title>
        <authorList>
            <person name="Gilroy R."/>
            <person name="Ravi A."/>
            <person name="Getino M."/>
            <person name="Pursley I."/>
            <person name="Horton D.L."/>
            <person name="Alikhan N.F."/>
            <person name="Baker D."/>
            <person name="Gharbi K."/>
            <person name="Hall N."/>
            <person name="Watson M."/>
            <person name="Adriaenssens E.M."/>
            <person name="Foster-Nyarko E."/>
            <person name="Jarju S."/>
            <person name="Secka A."/>
            <person name="Antonio M."/>
            <person name="Oren A."/>
            <person name="Chaudhuri R.R."/>
            <person name="La Ragione R."/>
            <person name="Hildebrand F."/>
            <person name="Pallen M.J."/>
        </authorList>
    </citation>
    <scope>NUCLEOTIDE SEQUENCE</scope>
    <source>
        <strain evidence="11">ChiGjej2B2-7701</strain>
    </source>
</reference>
<evidence type="ECO:0000256" key="2">
    <source>
        <dbReference type="ARBA" id="ARBA00010072"/>
    </source>
</evidence>
<keyword evidence="3 9" id="KW-0813">Transport</keyword>
<proteinExistence type="inferred from homology"/>
<keyword evidence="5 9" id="KW-0812">Transmembrane</keyword>
<comment type="similarity">
    <text evidence="2">Belongs to the binding-protein-dependent transport system permease family. HisMQ subfamily.</text>
</comment>
<feature type="transmembrane region" description="Helical" evidence="9">
    <location>
        <begin position="20"/>
        <end position="44"/>
    </location>
</feature>
<evidence type="ECO:0000256" key="6">
    <source>
        <dbReference type="ARBA" id="ARBA00022970"/>
    </source>
</evidence>
<feature type="domain" description="ABC transmembrane type-1" evidence="10">
    <location>
        <begin position="64"/>
        <end position="252"/>
    </location>
</feature>
<keyword evidence="4" id="KW-1003">Cell membrane</keyword>
<feature type="transmembrane region" description="Helical" evidence="9">
    <location>
        <begin position="64"/>
        <end position="88"/>
    </location>
</feature>
<dbReference type="CDD" id="cd06261">
    <property type="entry name" value="TM_PBP2"/>
    <property type="match status" value="1"/>
</dbReference>
<evidence type="ECO:0000256" key="3">
    <source>
        <dbReference type="ARBA" id="ARBA00022448"/>
    </source>
</evidence>
<feature type="transmembrane region" description="Helical" evidence="9">
    <location>
        <begin position="109"/>
        <end position="127"/>
    </location>
</feature>
<comment type="subcellular location">
    <subcellularLocation>
        <location evidence="1 9">Cell membrane</location>
        <topology evidence="1 9">Multi-pass membrane protein</topology>
    </subcellularLocation>
</comment>
<sequence>MGRRIARLFCAESGSPVHPVAGVLNYLLVCIAVLAGVWVSLAAVGVQLDFSFVGQFRTRIIDGFLLTVQISALSLVASLALGALVAWAQGCRVLVVRYAADLYVKIIRGTPLLVQIYLFFYIIGTAWGIENRMVAGVAILSVFEGAYIAEIIRGSLLSIDAMQLEAARAVGFTRAQTLRYVVVPQLVARTLPALTGQFASVIKDSSLLSVIAVIELTQTMREISATNFNMFGCYFLLGGLYLALTLPLTFVSRYFEKRWGYAH</sequence>
<dbReference type="InterPro" id="IPR000515">
    <property type="entry name" value="MetI-like"/>
</dbReference>
<dbReference type="PANTHER" id="PTHR30614">
    <property type="entry name" value="MEMBRANE COMPONENT OF AMINO ACID ABC TRANSPORTER"/>
    <property type="match status" value="1"/>
</dbReference>
<evidence type="ECO:0000256" key="4">
    <source>
        <dbReference type="ARBA" id="ARBA00022475"/>
    </source>
</evidence>
<reference evidence="11" key="2">
    <citation type="submission" date="2021-09" db="EMBL/GenBank/DDBJ databases">
        <authorList>
            <person name="Gilroy R."/>
        </authorList>
    </citation>
    <scope>NUCLEOTIDE SEQUENCE</scope>
    <source>
        <strain evidence="11">ChiGjej2B2-7701</strain>
    </source>
</reference>
<dbReference type="InterPro" id="IPR010065">
    <property type="entry name" value="AA_ABC_transptr_permease_3TM"/>
</dbReference>
<evidence type="ECO:0000256" key="1">
    <source>
        <dbReference type="ARBA" id="ARBA00004651"/>
    </source>
</evidence>
<gene>
    <name evidence="11" type="ORF">K8U80_03720</name>
</gene>
<protein>
    <submittedName>
        <fullName evidence="11">Amino acid ABC transporter permease</fullName>
    </submittedName>
</protein>
<organism evidence="11 12">
    <name type="scientific">Collinsella ihumii</name>
    <dbReference type="NCBI Taxonomy" id="1720204"/>
    <lineage>
        <taxon>Bacteria</taxon>
        <taxon>Bacillati</taxon>
        <taxon>Actinomycetota</taxon>
        <taxon>Coriobacteriia</taxon>
        <taxon>Coriobacteriales</taxon>
        <taxon>Coriobacteriaceae</taxon>
        <taxon>Collinsella</taxon>
    </lineage>
</organism>
<dbReference type="EMBL" id="DYVF01000027">
    <property type="protein sequence ID" value="HJG30488.1"/>
    <property type="molecule type" value="Genomic_DNA"/>
</dbReference>
<dbReference type="Pfam" id="PF00528">
    <property type="entry name" value="BPD_transp_1"/>
    <property type="match status" value="1"/>
</dbReference>
<evidence type="ECO:0000313" key="12">
    <source>
        <dbReference type="Proteomes" id="UP000746751"/>
    </source>
</evidence>
<dbReference type="AlphaFoldDB" id="A0A921IR89"/>
<evidence type="ECO:0000256" key="8">
    <source>
        <dbReference type="ARBA" id="ARBA00023136"/>
    </source>
</evidence>
<keyword evidence="7 9" id="KW-1133">Transmembrane helix</keyword>
<evidence type="ECO:0000259" key="10">
    <source>
        <dbReference type="PROSITE" id="PS50928"/>
    </source>
</evidence>
<evidence type="ECO:0000313" key="11">
    <source>
        <dbReference type="EMBL" id="HJG30488.1"/>
    </source>
</evidence>
<feature type="transmembrane region" description="Helical" evidence="9">
    <location>
        <begin position="133"/>
        <end position="152"/>
    </location>
</feature>
<name>A0A921IR89_9ACTN</name>
<keyword evidence="8 9" id="KW-0472">Membrane</keyword>
<accession>A0A921IR89</accession>